<dbReference type="InterPro" id="IPR008948">
    <property type="entry name" value="L-Aspartase-like"/>
</dbReference>
<evidence type="ECO:0000256" key="1">
    <source>
        <dbReference type="ARBA" id="ARBA00000985"/>
    </source>
</evidence>
<dbReference type="Pfam" id="PF00206">
    <property type="entry name" value="Lyase_1"/>
    <property type="match status" value="1"/>
</dbReference>
<dbReference type="PANTHER" id="PTHR43814">
    <property type="entry name" value="ARGININOSUCCINATE LYASE"/>
    <property type="match status" value="1"/>
</dbReference>
<dbReference type="PANTHER" id="PTHR43814:SF1">
    <property type="entry name" value="ARGININOSUCCINATE LYASE"/>
    <property type="match status" value="1"/>
</dbReference>
<dbReference type="InterPro" id="IPR020557">
    <property type="entry name" value="Fumarate_lyase_CS"/>
</dbReference>
<keyword evidence="8" id="KW-0175">Coiled coil</keyword>
<comment type="subcellular location">
    <subcellularLocation>
        <location evidence="7">Cytoplasm</location>
    </subcellularLocation>
</comment>
<comment type="pathway">
    <text evidence="2 7">Amino-acid biosynthesis; L-arginine biosynthesis; L-arginine from L-ornithine and carbamoyl phosphate: step 3/3.</text>
</comment>
<organism evidence="11 12">
    <name type="scientific">Candidatus Sulfurimonas baltica</name>
    <dbReference type="NCBI Taxonomy" id="2740404"/>
    <lineage>
        <taxon>Bacteria</taxon>
        <taxon>Pseudomonadati</taxon>
        <taxon>Campylobacterota</taxon>
        <taxon>Epsilonproteobacteria</taxon>
        <taxon>Campylobacterales</taxon>
        <taxon>Sulfurimonadaceae</taxon>
        <taxon>Sulfurimonas</taxon>
    </lineage>
</organism>
<dbReference type="SUPFAM" id="SSF48557">
    <property type="entry name" value="L-aspartase-like"/>
    <property type="match status" value="1"/>
</dbReference>
<reference evidence="11 12" key="1">
    <citation type="submission" date="2020-05" db="EMBL/GenBank/DDBJ databases">
        <title>Sulfurimonas marisnigri, sp. nov., and Sulfurimonas baltica, sp. nov., manganese oxide reducing chemolithoautotrophs of the class Epsilonproteobacteria isolated from the pelagic redoxclines of the Black and Baltic Seas and emended description of the genus Sulfurimonas.</title>
        <authorList>
            <person name="Henkel J.V."/>
            <person name="Laudan C."/>
            <person name="Werner J."/>
            <person name="Neu T."/>
            <person name="Plewe S."/>
            <person name="Sproer C."/>
            <person name="Bunk B."/>
            <person name="Schulz-Vogt H.N."/>
        </authorList>
    </citation>
    <scope>NUCLEOTIDE SEQUENCE [LARGE SCALE GENOMIC DNA]</scope>
    <source>
        <strain evidence="11 12">GD2</strain>
    </source>
</reference>
<dbReference type="InterPro" id="IPR029419">
    <property type="entry name" value="Arg_succ_lyase_C"/>
</dbReference>
<evidence type="ECO:0000256" key="3">
    <source>
        <dbReference type="ARBA" id="ARBA00012338"/>
    </source>
</evidence>
<evidence type="ECO:0000256" key="8">
    <source>
        <dbReference type="SAM" id="Coils"/>
    </source>
</evidence>
<sequence length="459" mass="51806">MDKMWSGRFSTGASSLLDKFNASIMFDRKLYIEDIEGSLAHAQMLTKQNILTTEELTKITDGLNQIIVEIESDVFEWNIHDEDLHMGIEKRLTALIGDAGKKLHTARSRNDQVAVDFRRYVLKRNLEIVEGLKLLMSEVLVVAHKHTETLIPGMTHLQHAQPTNFAFHLCAYLSMFKRDIERFEDSYKRNNVSPLGCAALAGTPHKIDRDMTAKLLGFDSVSINCLDTVSDRDFALEILFNISTMMMHISRLSEELVMWSSYEFGFVELSDEYSTGSSIMPQKKNPDVPELLRGKTGRVYGSLMGLLTVMKGLPLAYNKDTQEDKEGVFDSVETAQISLEILKEAIKTMEVKAHNMKSACSVGHLAATDLADYLVEKCDIPFREAHFITGKAVAKSEELKIDLSDIEFKYLHEIDSRISEDVLEFLILKNSMNARTSAGGTSTVRTKEQLSYFETFLQG</sequence>
<feature type="domain" description="Fumarate lyase N-terminal" evidence="9">
    <location>
        <begin position="7"/>
        <end position="301"/>
    </location>
</feature>
<evidence type="ECO:0000256" key="6">
    <source>
        <dbReference type="ARBA" id="ARBA00023239"/>
    </source>
</evidence>
<dbReference type="PRINTS" id="PR00149">
    <property type="entry name" value="FUMRATELYASE"/>
</dbReference>
<keyword evidence="12" id="KW-1185">Reference proteome</keyword>
<evidence type="ECO:0000256" key="7">
    <source>
        <dbReference type="HAMAP-Rule" id="MF_00006"/>
    </source>
</evidence>
<keyword evidence="6 7" id="KW-0456">Lyase</keyword>
<dbReference type="Gene3D" id="1.20.200.10">
    <property type="entry name" value="Fumarase/aspartase (Central domain)"/>
    <property type="match status" value="1"/>
</dbReference>
<dbReference type="InterPro" id="IPR009049">
    <property type="entry name" value="Argininosuccinate_lyase"/>
</dbReference>
<dbReference type="Pfam" id="PF14698">
    <property type="entry name" value="ASL_C2"/>
    <property type="match status" value="1"/>
</dbReference>
<evidence type="ECO:0000259" key="9">
    <source>
        <dbReference type="Pfam" id="PF00206"/>
    </source>
</evidence>
<gene>
    <name evidence="7 11" type="primary">argH</name>
    <name evidence="11" type="ORF">HUE88_07990</name>
</gene>
<dbReference type="NCBIfam" id="TIGR00838">
    <property type="entry name" value="argH"/>
    <property type="match status" value="1"/>
</dbReference>
<dbReference type="Gene3D" id="1.10.275.10">
    <property type="entry name" value="Fumarase/aspartase (N-terminal domain)"/>
    <property type="match status" value="1"/>
</dbReference>
<dbReference type="FunFam" id="1.20.200.10:FF:000015">
    <property type="entry name" value="argininosuccinate lyase isoform X2"/>
    <property type="match status" value="1"/>
</dbReference>
<keyword evidence="7" id="KW-0963">Cytoplasm</keyword>
<name>A0A7S7LTK4_9BACT</name>
<dbReference type="FunFam" id="1.10.40.30:FF:000001">
    <property type="entry name" value="Argininosuccinate lyase"/>
    <property type="match status" value="1"/>
</dbReference>
<dbReference type="FunFam" id="1.10.275.10:FF:000002">
    <property type="entry name" value="Argininosuccinate lyase"/>
    <property type="match status" value="1"/>
</dbReference>
<dbReference type="UniPathway" id="UPA00068">
    <property type="reaction ID" value="UER00114"/>
</dbReference>
<dbReference type="EMBL" id="CP054492">
    <property type="protein sequence ID" value="QOY51082.1"/>
    <property type="molecule type" value="Genomic_DNA"/>
</dbReference>
<dbReference type="RefSeq" id="WP_194368196.1">
    <property type="nucleotide sequence ID" value="NZ_CP054492.1"/>
</dbReference>
<dbReference type="InterPro" id="IPR022761">
    <property type="entry name" value="Fumarate_lyase_N"/>
</dbReference>
<dbReference type="EC" id="4.3.2.1" evidence="3 7"/>
<comment type="similarity">
    <text evidence="7">Belongs to the lyase 1 family. Argininosuccinate lyase subfamily.</text>
</comment>
<evidence type="ECO:0000259" key="10">
    <source>
        <dbReference type="Pfam" id="PF14698"/>
    </source>
</evidence>
<dbReference type="InterPro" id="IPR024083">
    <property type="entry name" value="Fumarase/histidase_N"/>
</dbReference>
<dbReference type="AlphaFoldDB" id="A0A7S7LTK4"/>
<evidence type="ECO:0000313" key="12">
    <source>
        <dbReference type="Proteomes" id="UP000593994"/>
    </source>
</evidence>
<dbReference type="GO" id="GO:0042450">
    <property type="term" value="P:L-arginine biosynthetic process via ornithine"/>
    <property type="evidence" value="ECO:0007669"/>
    <property type="project" value="UniProtKB-UniRule"/>
</dbReference>
<evidence type="ECO:0000256" key="4">
    <source>
        <dbReference type="ARBA" id="ARBA00022571"/>
    </source>
</evidence>
<dbReference type="InterPro" id="IPR000362">
    <property type="entry name" value="Fumarate_lyase_fam"/>
</dbReference>
<dbReference type="KEGG" id="sbal:HUE88_07990"/>
<comment type="catalytic activity">
    <reaction evidence="1 7">
        <text>2-(N(omega)-L-arginino)succinate = fumarate + L-arginine</text>
        <dbReference type="Rhea" id="RHEA:24020"/>
        <dbReference type="ChEBI" id="CHEBI:29806"/>
        <dbReference type="ChEBI" id="CHEBI:32682"/>
        <dbReference type="ChEBI" id="CHEBI:57472"/>
        <dbReference type="EC" id="4.3.2.1"/>
    </reaction>
</comment>
<dbReference type="Proteomes" id="UP000593994">
    <property type="component" value="Chromosome"/>
</dbReference>
<dbReference type="Gene3D" id="1.10.40.30">
    <property type="entry name" value="Fumarase/aspartase (C-terminal domain)"/>
    <property type="match status" value="1"/>
</dbReference>
<dbReference type="HAMAP" id="MF_00006">
    <property type="entry name" value="Arg_succ_lyase"/>
    <property type="match status" value="1"/>
</dbReference>
<accession>A0A7S7LTK4</accession>
<feature type="domain" description="Argininosuccinate lyase C-terminal" evidence="10">
    <location>
        <begin position="365"/>
        <end position="433"/>
    </location>
</feature>
<evidence type="ECO:0000256" key="5">
    <source>
        <dbReference type="ARBA" id="ARBA00022605"/>
    </source>
</evidence>
<dbReference type="PRINTS" id="PR00145">
    <property type="entry name" value="ARGSUCLYASE"/>
</dbReference>
<proteinExistence type="inferred from homology"/>
<feature type="coiled-coil region" evidence="8">
    <location>
        <begin position="332"/>
        <end position="359"/>
    </location>
</feature>
<evidence type="ECO:0000313" key="11">
    <source>
        <dbReference type="EMBL" id="QOY51082.1"/>
    </source>
</evidence>
<dbReference type="PROSITE" id="PS00163">
    <property type="entry name" value="FUMARATE_LYASES"/>
    <property type="match status" value="1"/>
</dbReference>
<evidence type="ECO:0000256" key="2">
    <source>
        <dbReference type="ARBA" id="ARBA00004941"/>
    </source>
</evidence>
<dbReference type="GO" id="GO:0004056">
    <property type="term" value="F:argininosuccinate lyase activity"/>
    <property type="evidence" value="ECO:0007669"/>
    <property type="project" value="UniProtKB-UniRule"/>
</dbReference>
<dbReference type="CDD" id="cd01359">
    <property type="entry name" value="Argininosuccinate_lyase"/>
    <property type="match status" value="1"/>
</dbReference>
<keyword evidence="4 7" id="KW-0055">Arginine biosynthesis</keyword>
<dbReference type="GO" id="GO:0005829">
    <property type="term" value="C:cytosol"/>
    <property type="evidence" value="ECO:0007669"/>
    <property type="project" value="TreeGrafter"/>
</dbReference>
<protein>
    <recommendedName>
        <fullName evidence="3 7">Argininosuccinate lyase</fullName>
        <shortName evidence="7">ASAL</shortName>
        <ecNumber evidence="3 7">4.3.2.1</ecNumber>
    </recommendedName>
    <alternativeName>
        <fullName evidence="7">Arginosuccinase</fullName>
    </alternativeName>
</protein>
<keyword evidence="5 7" id="KW-0028">Amino-acid biosynthesis</keyword>